<sequence length="115" mass="12561">MKPANKQKAQESLWNGKHAPKVSEQNEEERETSQDSQQAAKEEKSKGVALQFEAGGTSTLPTSIKTAGPRDGTSPTVALKCKSVTGEDTEKLKRVQALRHRSKIEGAQDEAQRET</sequence>
<protein>
    <submittedName>
        <fullName evidence="2">Uncharacterized protein</fullName>
    </submittedName>
</protein>
<accession>A0A9P4X127</accession>
<comment type="caution">
    <text evidence="2">The sequence shown here is derived from an EMBL/GenBank/DDBJ whole genome shotgun (WGS) entry which is preliminary data.</text>
</comment>
<reference evidence="2" key="1">
    <citation type="submission" date="2019-04" db="EMBL/GenBank/DDBJ databases">
        <title>Sequencing of skin fungus with MAO and IRED activity.</title>
        <authorList>
            <person name="Marsaioli A.J."/>
            <person name="Bonatto J.M.C."/>
            <person name="Reis Junior O."/>
        </authorList>
    </citation>
    <scope>NUCLEOTIDE SEQUENCE</scope>
    <source>
        <strain evidence="2">28M1</strain>
    </source>
</reference>
<dbReference type="AlphaFoldDB" id="A0A9P4X127"/>
<name>A0A9P4X127_9PLEO</name>
<feature type="compositionally biased region" description="Basic and acidic residues" evidence="1">
    <location>
        <begin position="103"/>
        <end position="115"/>
    </location>
</feature>
<dbReference type="EMBL" id="SWKV01000002">
    <property type="protein sequence ID" value="KAF3047650.1"/>
    <property type="molecule type" value="Genomic_DNA"/>
</dbReference>
<feature type="compositionally biased region" description="Polar residues" evidence="1">
    <location>
        <begin position="56"/>
        <end position="65"/>
    </location>
</feature>
<evidence type="ECO:0000313" key="3">
    <source>
        <dbReference type="Proteomes" id="UP000758155"/>
    </source>
</evidence>
<feature type="region of interest" description="Disordered" evidence="1">
    <location>
        <begin position="1"/>
        <end position="115"/>
    </location>
</feature>
<gene>
    <name evidence="2" type="ORF">E8E12_011184</name>
</gene>
<dbReference type="Proteomes" id="UP000758155">
    <property type="component" value="Unassembled WGS sequence"/>
</dbReference>
<proteinExistence type="predicted"/>
<keyword evidence="3" id="KW-1185">Reference proteome</keyword>
<evidence type="ECO:0000313" key="2">
    <source>
        <dbReference type="EMBL" id="KAF3047650.1"/>
    </source>
</evidence>
<evidence type="ECO:0000256" key="1">
    <source>
        <dbReference type="SAM" id="MobiDB-lite"/>
    </source>
</evidence>
<organism evidence="2 3">
    <name type="scientific">Didymella heteroderae</name>
    <dbReference type="NCBI Taxonomy" id="1769908"/>
    <lineage>
        <taxon>Eukaryota</taxon>
        <taxon>Fungi</taxon>
        <taxon>Dikarya</taxon>
        <taxon>Ascomycota</taxon>
        <taxon>Pezizomycotina</taxon>
        <taxon>Dothideomycetes</taxon>
        <taxon>Pleosporomycetidae</taxon>
        <taxon>Pleosporales</taxon>
        <taxon>Pleosporineae</taxon>
        <taxon>Didymellaceae</taxon>
        <taxon>Didymella</taxon>
    </lineage>
</organism>